<dbReference type="Pfam" id="PF11716">
    <property type="entry name" value="MDMPI_N"/>
    <property type="match status" value="1"/>
</dbReference>
<organism evidence="3 4">
    <name type="scientific">Catellatospora chokoriensis</name>
    <dbReference type="NCBI Taxonomy" id="310353"/>
    <lineage>
        <taxon>Bacteria</taxon>
        <taxon>Bacillati</taxon>
        <taxon>Actinomycetota</taxon>
        <taxon>Actinomycetes</taxon>
        <taxon>Micromonosporales</taxon>
        <taxon>Micromonosporaceae</taxon>
        <taxon>Catellatospora</taxon>
    </lineage>
</organism>
<evidence type="ECO:0000313" key="4">
    <source>
        <dbReference type="Proteomes" id="UP000619293"/>
    </source>
</evidence>
<sequence length="200" mass="22307">MTPADWMHSTPCDAWNLFDLVGHLACTAIDAHRTMAKAVRFHPVPVLEEDDLARQNAVDLSGLRITSSFGRVRLFEMLSRSYLSRALIEWNRSLYSYGEAIWSVGSGIGVYAVEWHVHAWDVASALGRPYRPCELDVLGVAFAEGMPYLHLPPERHDLWEAILVATGRRSPPRTAVPTSPQVPTARGSDQAAVLLPHRDR</sequence>
<dbReference type="SUPFAM" id="SSF109854">
    <property type="entry name" value="DinB/YfiT-like putative metalloenzymes"/>
    <property type="match status" value="1"/>
</dbReference>
<dbReference type="InterPro" id="IPR034660">
    <property type="entry name" value="DinB/YfiT-like"/>
</dbReference>
<dbReference type="InterPro" id="IPR024344">
    <property type="entry name" value="MDMPI_metal-binding"/>
</dbReference>
<reference evidence="3 4" key="1">
    <citation type="submission" date="2021-01" db="EMBL/GenBank/DDBJ databases">
        <title>Whole genome shotgun sequence of Catellatospora chokoriensis NBRC 107358.</title>
        <authorList>
            <person name="Komaki H."/>
            <person name="Tamura T."/>
        </authorList>
    </citation>
    <scope>NUCLEOTIDE SEQUENCE [LARGE SCALE GENOMIC DNA]</scope>
    <source>
        <strain evidence="3 4">NBRC 107358</strain>
    </source>
</reference>
<gene>
    <name evidence="3" type="ORF">Cch02nite_78390</name>
</gene>
<keyword evidence="4" id="KW-1185">Reference proteome</keyword>
<proteinExistence type="predicted"/>
<feature type="region of interest" description="Disordered" evidence="1">
    <location>
        <begin position="170"/>
        <end position="200"/>
    </location>
</feature>
<protein>
    <recommendedName>
        <fullName evidence="2">Mycothiol-dependent maleylpyruvate isomerase metal-binding domain-containing protein</fullName>
    </recommendedName>
</protein>
<evidence type="ECO:0000256" key="1">
    <source>
        <dbReference type="SAM" id="MobiDB-lite"/>
    </source>
</evidence>
<dbReference type="AlphaFoldDB" id="A0A8J3KBX9"/>
<dbReference type="Proteomes" id="UP000619293">
    <property type="component" value="Unassembled WGS sequence"/>
</dbReference>
<dbReference type="EMBL" id="BONG01000094">
    <property type="protein sequence ID" value="GIF94395.1"/>
    <property type="molecule type" value="Genomic_DNA"/>
</dbReference>
<accession>A0A8J3KBX9</accession>
<dbReference type="Gene3D" id="1.20.120.450">
    <property type="entry name" value="dinb family like domain"/>
    <property type="match status" value="1"/>
</dbReference>
<comment type="caution">
    <text evidence="3">The sequence shown here is derived from an EMBL/GenBank/DDBJ whole genome shotgun (WGS) entry which is preliminary data.</text>
</comment>
<feature type="domain" description="Mycothiol-dependent maleylpyruvate isomerase metal-binding" evidence="2">
    <location>
        <begin position="2"/>
        <end position="123"/>
    </location>
</feature>
<name>A0A8J3KBX9_9ACTN</name>
<dbReference type="GO" id="GO:0046872">
    <property type="term" value="F:metal ion binding"/>
    <property type="evidence" value="ECO:0007669"/>
    <property type="project" value="InterPro"/>
</dbReference>
<evidence type="ECO:0000313" key="3">
    <source>
        <dbReference type="EMBL" id="GIF94395.1"/>
    </source>
</evidence>
<evidence type="ECO:0000259" key="2">
    <source>
        <dbReference type="Pfam" id="PF11716"/>
    </source>
</evidence>